<evidence type="ECO:0000256" key="1">
    <source>
        <dbReference type="ARBA" id="ARBA00004141"/>
    </source>
</evidence>
<evidence type="ECO:0000256" key="4">
    <source>
        <dbReference type="ARBA" id="ARBA00022989"/>
    </source>
</evidence>
<comment type="subcellular location">
    <subcellularLocation>
        <location evidence="1">Membrane</location>
        <topology evidence="1">Multi-pass membrane protein</topology>
    </subcellularLocation>
</comment>
<sequence length="130" mass="14268">MKASDDSLERKFIQVAATLGFLAVAFGAFGAHALKSSLSPSGLEVWKTAVFYQLTHGIVLLIVAAAGQWLSRPWRIWSLRLFTLGVVLFSGSLYLLTLLQIKWLGMITPMGGLLLLAAWICVFIGAFRRV</sequence>
<keyword evidence="4 6" id="KW-1133">Transmembrane helix</keyword>
<dbReference type="PANTHER" id="PTHR43461:SF1">
    <property type="entry name" value="TRANSMEMBRANE PROTEIN 256"/>
    <property type="match status" value="1"/>
</dbReference>
<dbReference type="Pfam" id="PF04241">
    <property type="entry name" value="DUF423"/>
    <property type="match status" value="1"/>
</dbReference>
<proteinExistence type="inferred from homology"/>
<dbReference type="GO" id="GO:0005886">
    <property type="term" value="C:plasma membrane"/>
    <property type="evidence" value="ECO:0007669"/>
    <property type="project" value="TreeGrafter"/>
</dbReference>
<dbReference type="InterPro" id="IPR006696">
    <property type="entry name" value="DUF423"/>
</dbReference>
<keyword evidence="8" id="KW-1185">Reference proteome</keyword>
<evidence type="ECO:0000256" key="6">
    <source>
        <dbReference type="SAM" id="Phobius"/>
    </source>
</evidence>
<dbReference type="RefSeq" id="WP_309201484.1">
    <property type="nucleotide sequence ID" value="NZ_CP133548.1"/>
</dbReference>
<feature type="transmembrane region" description="Helical" evidence="6">
    <location>
        <begin position="12"/>
        <end position="31"/>
    </location>
</feature>
<feature type="transmembrane region" description="Helical" evidence="6">
    <location>
        <begin position="103"/>
        <end position="127"/>
    </location>
</feature>
<evidence type="ECO:0000313" key="7">
    <source>
        <dbReference type="EMBL" id="WMS86332.1"/>
    </source>
</evidence>
<dbReference type="PANTHER" id="PTHR43461">
    <property type="entry name" value="TRANSMEMBRANE PROTEIN 256"/>
    <property type="match status" value="1"/>
</dbReference>
<protein>
    <submittedName>
        <fullName evidence="7">DUF423 domain-containing protein</fullName>
    </submittedName>
</protein>
<reference evidence="7 8" key="1">
    <citation type="submission" date="2023-08" db="EMBL/GenBank/DDBJ databases">
        <title>Pleionea litopenaei sp. nov., isolated from stomach of juvenile Litopenaeus vannamei.</title>
        <authorList>
            <person name="Rho A.M."/>
            <person name="Hwang C.Y."/>
        </authorList>
    </citation>
    <scope>NUCLEOTIDE SEQUENCE [LARGE SCALE GENOMIC DNA]</scope>
    <source>
        <strain evidence="7 8">HL-JVS1</strain>
    </source>
</reference>
<evidence type="ECO:0000256" key="2">
    <source>
        <dbReference type="ARBA" id="ARBA00009694"/>
    </source>
</evidence>
<feature type="transmembrane region" description="Helical" evidence="6">
    <location>
        <begin position="77"/>
        <end position="97"/>
    </location>
</feature>
<dbReference type="KEGG" id="plei:Q9312_14000"/>
<comment type="similarity">
    <text evidence="2">Belongs to the UPF0382 family.</text>
</comment>
<evidence type="ECO:0000256" key="3">
    <source>
        <dbReference type="ARBA" id="ARBA00022692"/>
    </source>
</evidence>
<name>A0AA51X5N7_9GAMM</name>
<accession>A0AA51X5N7</accession>
<gene>
    <name evidence="7" type="ORF">Q9312_14000</name>
</gene>
<feature type="transmembrane region" description="Helical" evidence="6">
    <location>
        <begin position="51"/>
        <end position="70"/>
    </location>
</feature>
<keyword evidence="3 6" id="KW-0812">Transmembrane</keyword>
<dbReference type="AlphaFoldDB" id="A0AA51X5N7"/>
<evidence type="ECO:0000313" key="8">
    <source>
        <dbReference type="Proteomes" id="UP001239782"/>
    </source>
</evidence>
<dbReference type="Proteomes" id="UP001239782">
    <property type="component" value="Chromosome"/>
</dbReference>
<organism evidence="7 8">
    <name type="scientific">Pleionea litopenaei</name>
    <dbReference type="NCBI Taxonomy" id="3070815"/>
    <lineage>
        <taxon>Bacteria</taxon>
        <taxon>Pseudomonadati</taxon>
        <taxon>Pseudomonadota</taxon>
        <taxon>Gammaproteobacteria</taxon>
        <taxon>Oceanospirillales</taxon>
        <taxon>Pleioneaceae</taxon>
        <taxon>Pleionea</taxon>
    </lineage>
</organism>
<evidence type="ECO:0000256" key="5">
    <source>
        <dbReference type="ARBA" id="ARBA00023136"/>
    </source>
</evidence>
<keyword evidence="5 6" id="KW-0472">Membrane</keyword>
<dbReference type="EMBL" id="CP133548">
    <property type="protein sequence ID" value="WMS86332.1"/>
    <property type="molecule type" value="Genomic_DNA"/>
</dbReference>